<protein>
    <recommendedName>
        <fullName evidence="4 5">Large ribosomal subunit protein bL32</fullName>
    </recommendedName>
</protein>
<gene>
    <name evidence="5" type="primary">rpmF</name>
    <name evidence="7" type="ORF">BWK73_42295</name>
</gene>
<dbReference type="PANTHER" id="PTHR35534">
    <property type="entry name" value="50S RIBOSOMAL PROTEIN L32"/>
    <property type="match status" value="1"/>
</dbReference>
<dbReference type="GO" id="GO:0015934">
    <property type="term" value="C:large ribosomal subunit"/>
    <property type="evidence" value="ECO:0007669"/>
    <property type="project" value="InterPro"/>
</dbReference>
<dbReference type="NCBIfam" id="TIGR01031">
    <property type="entry name" value="rpmF_bact"/>
    <property type="match status" value="1"/>
</dbReference>
<feature type="compositionally biased region" description="Polar residues" evidence="6">
    <location>
        <begin position="25"/>
        <end position="35"/>
    </location>
</feature>
<dbReference type="EMBL" id="MTEJ01000476">
    <property type="protein sequence ID" value="OQX02560.1"/>
    <property type="molecule type" value="Genomic_DNA"/>
</dbReference>
<keyword evidence="3 5" id="KW-0687">Ribonucleoprotein</keyword>
<evidence type="ECO:0000256" key="3">
    <source>
        <dbReference type="ARBA" id="ARBA00023274"/>
    </source>
</evidence>
<dbReference type="GO" id="GO:0003735">
    <property type="term" value="F:structural constituent of ribosome"/>
    <property type="evidence" value="ECO:0007669"/>
    <property type="project" value="InterPro"/>
</dbReference>
<evidence type="ECO:0000313" key="8">
    <source>
        <dbReference type="Proteomes" id="UP000192491"/>
    </source>
</evidence>
<evidence type="ECO:0000256" key="4">
    <source>
        <dbReference type="ARBA" id="ARBA00035178"/>
    </source>
</evidence>
<dbReference type="InterPro" id="IPR002677">
    <property type="entry name" value="Ribosomal_bL32"/>
</dbReference>
<name>A0A1Y1QCQ4_9GAMM</name>
<comment type="caution">
    <text evidence="7">The sequence shown here is derived from an EMBL/GenBank/DDBJ whole genome shotgun (WGS) entry which is preliminary data.</text>
</comment>
<evidence type="ECO:0000256" key="1">
    <source>
        <dbReference type="ARBA" id="ARBA00008560"/>
    </source>
</evidence>
<dbReference type="InterPro" id="IPR044957">
    <property type="entry name" value="Ribosomal_bL32_bact"/>
</dbReference>
<proteinExistence type="inferred from homology"/>
<reference evidence="7 8" key="1">
    <citation type="submission" date="2017-01" db="EMBL/GenBank/DDBJ databases">
        <title>Novel large sulfur bacteria in the metagenomes of groundwater-fed chemosynthetic microbial mats in the Lake Huron basin.</title>
        <authorList>
            <person name="Sharrar A.M."/>
            <person name="Flood B.E."/>
            <person name="Bailey J.V."/>
            <person name="Jones D.S."/>
            <person name="Biddanda B."/>
            <person name="Ruberg S.A."/>
            <person name="Marcus D.N."/>
            <person name="Dick G.J."/>
        </authorList>
    </citation>
    <scope>NUCLEOTIDE SEQUENCE [LARGE SCALE GENOMIC DNA]</scope>
    <source>
        <strain evidence="7">A8</strain>
    </source>
</reference>
<dbReference type="PANTHER" id="PTHR35534:SF1">
    <property type="entry name" value="LARGE RIBOSOMAL SUBUNIT PROTEIN BL32"/>
    <property type="match status" value="1"/>
</dbReference>
<keyword evidence="2 5" id="KW-0689">Ribosomal protein</keyword>
<evidence type="ECO:0000256" key="5">
    <source>
        <dbReference type="HAMAP-Rule" id="MF_00340"/>
    </source>
</evidence>
<dbReference type="Pfam" id="PF01783">
    <property type="entry name" value="Ribosomal_L32p"/>
    <property type="match status" value="1"/>
</dbReference>
<sequence length="64" mass="7195">MAVGQARMTRSKRGMRRSHDALKNPTLSIDATSGETHLRHHMTKDGFYRGRQIIKSAVDADEAE</sequence>
<accession>A0A1Y1QCQ4</accession>
<dbReference type="SUPFAM" id="SSF57829">
    <property type="entry name" value="Zn-binding ribosomal proteins"/>
    <property type="match status" value="1"/>
</dbReference>
<evidence type="ECO:0000256" key="2">
    <source>
        <dbReference type="ARBA" id="ARBA00022980"/>
    </source>
</evidence>
<dbReference type="Proteomes" id="UP000192491">
    <property type="component" value="Unassembled WGS sequence"/>
</dbReference>
<evidence type="ECO:0000256" key="6">
    <source>
        <dbReference type="SAM" id="MobiDB-lite"/>
    </source>
</evidence>
<evidence type="ECO:0000313" key="7">
    <source>
        <dbReference type="EMBL" id="OQX02560.1"/>
    </source>
</evidence>
<dbReference type="HAMAP" id="MF_00340">
    <property type="entry name" value="Ribosomal_bL32"/>
    <property type="match status" value="1"/>
</dbReference>
<feature type="region of interest" description="Disordered" evidence="6">
    <location>
        <begin position="1"/>
        <end position="43"/>
    </location>
</feature>
<comment type="similarity">
    <text evidence="1 5">Belongs to the bacterial ribosomal protein bL32 family.</text>
</comment>
<dbReference type="InterPro" id="IPR011332">
    <property type="entry name" value="Ribosomal_zn-bd"/>
</dbReference>
<dbReference type="GO" id="GO:0006412">
    <property type="term" value="P:translation"/>
    <property type="evidence" value="ECO:0007669"/>
    <property type="project" value="UniProtKB-UniRule"/>
</dbReference>
<organism evidence="7 8">
    <name type="scientific">Thiothrix lacustris</name>
    <dbReference type="NCBI Taxonomy" id="525917"/>
    <lineage>
        <taxon>Bacteria</taxon>
        <taxon>Pseudomonadati</taxon>
        <taxon>Pseudomonadota</taxon>
        <taxon>Gammaproteobacteria</taxon>
        <taxon>Thiotrichales</taxon>
        <taxon>Thiotrichaceae</taxon>
        <taxon>Thiothrix</taxon>
    </lineage>
</organism>
<dbReference type="AlphaFoldDB" id="A0A1Y1QCQ4"/>